<feature type="transmembrane region" description="Helical" evidence="1">
    <location>
        <begin position="341"/>
        <end position="364"/>
    </location>
</feature>
<dbReference type="InterPro" id="IPR000160">
    <property type="entry name" value="GGDEF_dom"/>
</dbReference>
<evidence type="ECO:0000256" key="1">
    <source>
        <dbReference type="SAM" id="Phobius"/>
    </source>
</evidence>
<evidence type="ECO:0000259" key="3">
    <source>
        <dbReference type="PROSITE" id="PS50887"/>
    </source>
</evidence>
<dbReference type="Proteomes" id="UP000017127">
    <property type="component" value="Unassembled WGS sequence"/>
</dbReference>
<dbReference type="InterPro" id="IPR001633">
    <property type="entry name" value="EAL_dom"/>
</dbReference>
<keyword evidence="1" id="KW-0812">Transmembrane</keyword>
<dbReference type="Pfam" id="PF00990">
    <property type="entry name" value="GGDEF"/>
    <property type="match status" value="1"/>
</dbReference>
<proteinExistence type="predicted"/>
<dbReference type="InterPro" id="IPR052155">
    <property type="entry name" value="Biofilm_reg_signaling"/>
</dbReference>
<sequence length="856" mass="96208">MWSPKLRSILPRISFLKSDQTGVYTGLKTLLCPGLIASLAIAVVVAILQQSGSLQPLELRIFDLLVRLQPEKKRDPRLLVVTITEADLKNQGWPFSDQALAEILARLQQYKPVVIGIDVYRDLPQPPGMDKLAAQLQAENIIAITNLGVSPIPPPPNIPPERIGFNDVPVDPDGVIRRQLLFASTEEETLFSFSLQLALFYLQARGIQPENYSSNPNYMQLGDQVFVPLKTWSGGYAQIDDQGYQLLLNYRSPQIAKTISIGEILAGNLNPSLVQDKIVLIGATAPSLKDSFFTPYSAAALNEAMMPGVFVHAQMTSHLISVALNDFGINQSLKFWQSPQLFWFLPRWLEAIWILGWALIAGRITWRIRHPIKQAITLSSGLLILFGIGYGLFVFKGWFPLISPALAFVLTSISIIAYKQVYYLSHDPLTGLPNRGSFLNYIEKEINLKTRQKIFCGILFLNIDRFKVINDSLGHQAGDQLLIDLVQRLRTCVRNRDIIARLSADEFAILIEHLRQPQNAIWVAERIQQALVTPFYLQGQEVFRTISIGIALNDATNTSAEALLRNANTAMYQARSQGTGSYQIFEHKMSVDGKQHLQLETDLRRALERQEFVLHYQPLVSLKTGKLIGLEALIRWQHPQKDLLFPDEFMSIAKETGLIIPMGQWVIREACHQLKRLQDQFGNNLELIMGVNLSSRQFSQPDLVEQIQEIILESGIDPQNLRLEISESVVMKEVDETIALLQQLKALNVRLSIDDFGTGFSSLSSLNRFPVDTLKIDRSFISQMEADGEGENLVVVQTIITLAHVLKLAVIAEGVETLKQVEQLRSLGCEFAQGFYFLRPVPADLAIAFIESDPRW</sequence>
<dbReference type="OrthoDB" id="425396at2"/>
<dbReference type="PANTHER" id="PTHR44757:SF2">
    <property type="entry name" value="BIOFILM ARCHITECTURE MAINTENANCE PROTEIN MBAA"/>
    <property type="match status" value="1"/>
</dbReference>
<organism evidence="4 5">
    <name type="scientific">Lyngbya aestuarii BL J</name>
    <dbReference type="NCBI Taxonomy" id="1348334"/>
    <lineage>
        <taxon>Bacteria</taxon>
        <taxon>Bacillati</taxon>
        <taxon>Cyanobacteriota</taxon>
        <taxon>Cyanophyceae</taxon>
        <taxon>Oscillatoriophycideae</taxon>
        <taxon>Oscillatoriales</taxon>
        <taxon>Microcoleaceae</taxon>
        <taxon>Lyngbya</taxon>
    </lineage>
</organism>
<accession>U7QNJ8</accession>
<keyword evidence="5" id="KW-1185">Reference proteome</keyword>
<dbReference type="InterPro" id="IPR029787">
    <property type="entry name" value="Nucleotide_cyclase"/>
</dbReference>
<feature type="transmembrane region" description="Helical" evidence="1">
    <location>
        <begin position="21"/>
        <end position="48"/>
    </location>
</feature>
<dbReference type="Pfam" id="PF05226">
    <property type="entry name" value="CHASE2"/>
    <property type="match status" value="1"/>
</dbReference>
<dbReference type="InterPro" id="IPR007890">
    <property type="entry name" value="CHASE2"/>
</dbReference>
<dbReference type="PROSITE" id="PS50883">
    <property type="entry name" value="EAL"/>
    <property type="match status" value="1"/>
</dbReference>
<dbReference type="CDD" id="cd01948">
    <property type="entry name" value="EAL"/>
    <property type="match status" value="1"/>
</dbReference>
<evidence type="ECO:0000259" key="2">
    <source>
        <dbReference type="PROSITE" id="PS50883"/>
    </source>
</evidence>
<feature type="domain" description="GGDEF" evidence="3">
    <location>
        <begin position="454"/>
        <end position="587"/>
    </location>
</feature>
<dbReference type="PANTHER" id="PTHR44757">
    <property type="entry name" value="DIGUANYLATE CYCLASE DGCP"/>
    <property type="match status" value="1"/>
</dbReference>
<dbReference type="RefSeq" id="WP_023065922.1">
    <property type="nucleotide sequence ID" value="NZ_AUZM01000016.1"/>
</dbReference>
<dbReference type="SUPFAM" id="SSF55073">
    <property type="entry name" value="Nucleotide cyclase"/>
    <property type="match status" value="1"/>
</dbReference>
<dbReference type="InterPro" id="IPR035919">
    <property type="entry name" value="EAL_sf"/>
</dbReference>
<feature type="transmembrane region" description="Helical" evidence="1">
    <location>
        <begin position="376"/>
        <end position="395"/>
    </location>
</feature>
<gene>
    <name evidence="4" type="ORF">M595_2075</name>
</gene>
<dbReference type="PROSITE" id="PS50887">
    <property type="entry name" value="GGDEF"/>
    <property type="match status" value="1"/>
</dbReference>
<dbReference type="Pfam" id="PF00563">
    <property type="entry name" value="EAL"/>
    <property type="match status" value="1"/>
</dbReference>
<keyword evidence="1" id="KW-0472">Membrane</keyword>
<feature type="domain" description="EAL" evidence="2">
    <location>
        <begin position="596"/>
        <end position="854"/>
    </location>
</feature>
<dbReference type="SMART" id="SM00052">
    <property type="entry name" value="EAL"/>
    <property type="match status" value="1"/>
</dbReference>
<evidence type="ECO:0000313" key="4">
    <source>
        <dbReference type="EMBL" id="ERT07966.1"/>
    </source>
</evidence>
<name>U7QNJ8_9CYAN</name>
<protein>
    <submittedName>
        <fullName evidence="4">Diguanylate cyclase domain protein</fullName>
    </submittedName>
</protein>
<dbReference type="SMART" id="SM00267">
    <property type="entry name" value="GGDEF"/>
    <property type="match status" value="1"/>
</dbReference>
<comment type="caution">
    <text evidence="4">The sequence shown here is derived from an EMBL/GenBank/DDBJ whole genome shotgun (WGS) entry which is preliminary data.</text>
</comment>
<dbReference type="PATRIC" id="fig|1348334.3.peg.2011"/>
<dbReference type="NCBIfam" id="TIGR00254">
    <property type="entry name" value="GGDEF"/>
    <property type="match status" value="1"/>
</dbReference>
<dbReference type="Gene3D" id="3.20.20.450">
    <property type="entry name" value="EAL domain"/>
    <property type="match status" value="1"/>
</dbReference>
<evidence type="ECO:0000313" key="5">
    <source>
        <dbReference type="Proteomes" id="UP000017127"/>
    </source>
</evidence>
<dbReference type="AlphaFoldDB" id="U7QNJ8"/>
<reference evidence="4 5" key="1">
    <citation type="journal article" date="2013" name="Front. Microbiol.">
        <title>Comparative genomic analyses of the cyanobacterium, Lyngbya aestuarii BL J, a powerful hydrogen producer.</title>
        <authorList>
            <person name="Kothari A."/>
            <person name="Vaughn M."/>
            <person name="Garcia-Pichel F."/>
        </authorList>
    </citation>
    <scope>NUCLEOTIDE SEQUENCE [LARGE SCALE GENOMIC DNA]</scope>
    <source>
        <strain evidence="4 5">BL J</strain>
    </source>
</reference>
<dbReference type="EMBL" id="AUZM01000016">
    <property type="protein sequence ID" value="ERT07966.1"/>
    <property type="molecule type" value="Genomic_DNA"/>
</dbReference>
<dbReference type="InterPro" id="IPR043128">
    <property type="entry name" value="Rev_trsase/Diguanyl_cyclase"/>
</dbReference>
<dbReference type="FunFam" id="3.20.20.450:FF:000001">
    <property type="entry name" value="Cyclic di-GMP phosphodiesterase yahA"/>
    <property type="match status" value="1"/>
</dbReference>
<dbReference type="Gene3D" id="3.30.70.270">
    <property type="match status" value="1"/>
</dbReference>
<dbReference type="SMART" id="SM01080">
    <property type="entry name" value="CHASE2"/>
    <property type="match status" value="1"/>
</dbReference>
<keyword evidence="1" id="KW-1133">Transmembrane helix</keyword>
<dbReference type="SUPFAM" id="SSF141868">
    <property type="entry name" value="EAL domain-like"/>
    <property type="match status" value="1"/>
</dbReference>
<dbReference type="CDD" id="cd01949">
    <property type="entry name" value="GGDEF"/>
    <property type="match status" value="1"/>
</dbReference>